<feature type="compositionally biased region" description="Polar residues" evidence="5">
    <location>
        <begin position="1"/>
        <end position="13"/>
    </location>
</feature>
<keyword evidence="4 6" id="KW-0472">Membrane</keyword>
<evidence type="ECO:0000256" key="1">
    <source>
        <dbReference type="ARBA" id="ARBA00004141"/>
    </source>
</evidence>
<feature type="transmembrane region" description="Helical" evidence="6">
    <location>
        <begin position="278"/>
        <end position="300"/>
    </location>
</feature>
<evidence type="ECO:0000256" key="3">
    <source>
        <dbReference type="ARBA" id="ARBA00022989"/>
    </source>
</evidence>
<name>A0A4S4M6D3_9AGAM</name>
<feature type="transmembrane region" description="Helical" evidence="6">
    <location>
        <begin position="440"/>
        <end position="460"/>
    </location>
</feature>
<dbReference type="PANTHER" id="PTHR42718:SF1">
    <property type="entry name" value="LOW AFFINITY AMMONIUM TRANSPORTER"/>
    <property type="match status" value="1"/>
</dbReference>
<dbReference type="AlphaFoldDB" id="A0A4S4M6D3"/>
<evidence type="ECO:0000313" key="8">
    <source>
        <dbReference type="EMBL" id="THH20802.1"/>
    </source>
</evidence>
<proteinExistence type="predicted"/>
<dbReference type="InterPro" id="IPR020846">
    <property type="entry name" value="MFS_dom"/>
</dbReference>
<evidence type="ECO:0000259" key="7">
    <source>
        <dbReference type="PROSITE" id="PS50850"/>
    </source>
</evidence>
<feature type="region of interest" description="Disordered" evidence="5">
    <location>
        <begin position="1"/>
        <end position="42"/>
    </location>
</feature>
<sequence>MSHSVISSTSATAAPSLHSDADKEAQRVKASEAHPSEVDEQSPYFKSRAHEALFIFIVIISQLITQANLGNTIVPIAQISRGLNLPPDNANQQSWCTVGAFVLITRRLGDLYGRKTFIILGWIWLAIFKIVTGFAPNAVVYDVFRALSGIGPYILMPNSSALLGMAWPNPNSFIQRQRKTLAFALFGAIAPMGYVVGAVWGALFGQLGVRWGWIYWSMAIFSVFMAVASWLVIPSDLNKKSDGTVDYLGSFLGVGALVLIFVSINGAIMFGWDSTKTIVLLVVGVLFLALFVFIELKVPFPILPMRVFRSPTFVAISISLCLGWMSFGMYQYYLPHFLMRFRDLSELHVGYQFLPIVVVGPVAASIAVFGLTRLPPVIIFGASMFCFMVGQLLLALTPPHQTYWAMTFPTIIIICFGPDLSFACASLIASDALSHEEQGVAGSFINTVVNFSIALGLAIAGNVESAVNDGGNDILKGYRAAWWCGCAFAGTGLVMTIIFSKEMNKRHEHSVH</sequence>
<feature type="transmembrane region" description="Helical" evidence="6">
    <location>
        <begin position="150"/>
        <end position="168"/>
    </location>
</feature>
<feature type="transmembrane region" description="Helical" evidence="6">
    <location>
        <begin position="116"/>
        <end position="138"/>
    </location>
</feature>
<keyword evidence="2 6" id="KW-0812">Transmembrane</keyword>
<dbReference type="GO" id="GO:0022857">
    <property type="term" value="F:transmembrane transporter activity"/>
    <property type="evidence" value="ECO:0007669"/>
    <property type="project" value="InterPro"/>
</dbReference>
<evidence type="ECO:0000256" key="4">
    <source>
        <dbReference type="ARBA" id="ARBA00023136"/>
    </source>
</evidence>
<dbReference type="PROSITE" id="PS50850">
    <property type="entry name" value="MFS"/>
    <property type="match status" value="1"/>
</dbReference>
<comment type="subcellular location">
    <subcellularLocation>
        <location evidence="1">Membrane</location>
        <topology evidence="1">Multi-pass membrane protein</topology>
    </subcellularLocation>
</comment>
<evidence type="ECO:0000256" key="6">
    <source>
        <dbReference type="SAM" id="Phobius"/>
    </source>
</evidence>
<dbReference type="OrthoDB" id="440755at2759"/>
<reference evidence="8 9" key="1">
    <citation type="submission" date="2019-02" db="EMBL/GenBank/DDBJ databases">
        <title>Genome sequencing of the rare red list fungi Bondarzewia mesenterica.</title>
        <authorList>
            <person name="Buettner E."/>
            <person name="Kellner H."/>
        </authorList>
    </citation>
    <scope>NUCLEOTIDE SEQUENCE [LARGE SCALE GENOMIC DNA]</scope>
    <source>
        <strain evidence="8 9">DSM 108281</strain>
    </source>
</reference>
<feature type="transmembrane region" description="Helical" evidence="6">
    <location>
        <begin position="245"/>
        <end position="272"/>
    </location>
</feature>
<feature type="transmembrane region" description="Helical" evidence="6">
    <location>
        <begin position="180"/>
        <end position="201"/>
    </location>
</feature>
<protein>
    <recommendedName>
        <fullName evidence="7">Major facilitator superfamily (MFS) profile domain-containing protein</fullName>
    </recommendedName>
</protein>
<feature type="transmembrane region" description="Helical" evidence="6">
    <location>
        <begin position="480"/>
        <end position="499"/>
    </location>
</feature>
<evidence type="ECO:0000256" key="5">
    <source>
        <dbReference type="SAM" id="MobiDB-lite"/>
    </source>
</evidence>
<dbReference type="Pfam" id="PF07690">
    <property type="entry name" value="MFS_1"/>
    <property type="match status" value="1"/>
</dbReference>
<evidence type="ECO:0000313" key="9">
    <source>
        <dbReference type="Proteomes" id="UP000310158"/>
    </source>
</evidence>
<dbReference type="Proteomes" id="UP000310158">
    <property type="component" value="Unassembled WGS sequence"/>
</dbReference>
<organism evidence="8 9">
    <name type="scientific">Bondarzewia mesenterica</name>
    <dbReference type="NCBI Taxonomy" id="1095465"/>
    <lineage>
        <taxon>Eukaryota</taxon>
        <taxon>Fungi</taxon>
        <taxon>Dikarya</taxon>
        <taxon>Basidiomycota</taxon>
        <taxon>Agaricomycotina</taxon>
        <taxon>Agaricomycetes</taxon>
        <taxon>Russulales</taxon>
        <taxon>Bondarzewiaceae</taxon>
        <taxon>Bondarzewia</taxon>
    </lineage>
</organism>
<feature type="transmembrane region" description="Helical" evidence="6">
    <location>
        <begin position="378"/>
        <end position="397"/>
    </location>
</feature>
<gene>
    <name evidence="8" type="ORF">EW146_g632</name>
</gene>
<feature type="transmembrane region" description="Helical" evidence="6">
    <location>
        <begin position="213"/>
        <end position="233"/>
    </location>
</feature>
<feature type="compositionally biased region" description="Basic and acidic residues" evidence="5">
    <location>
        <begin position="19"/>
        <end position="37"/>
    </location>
</feature>
<feature type="domain" description="Major facilitator superfamily (MFS) profile" evidence="7">
    <location>
        <begin position="51"/>
        <end position="504"/>
    </location>
</feature>
<feature type="transmembrane region" description="Helical" evidence="6">
    <location>
        <begin position="312"/>
        <end position="333"/>
    </location>
</feature>
<accession>A0A4S4M6D3</accession>
<keyword evidence="3 6" id="KW-1133">Transmembrane helix</keyword>
<comment type="caution">
    <text evidence="8">The sequence shown here is derived from an EMBL/GenBank/DDBJ whole genome shotgun (WGS) entry which is preliminary data.</text>
</comment>
<feature type="transmembrane region" description="Helical" evidence="6">
    <location>
        <begin position="403"/>
        <end position="428"/>
    </location>
</feature>
<dbReference type="Gene3D" id="1.20.1250.20">
    <property type="entry name" value="MFS general substrate transporter like domains"/>
    <property type="match status" value="2"/>
</dbReference>
<evidence type="ECO:0000256" key="2">
    <source>
        <dbReference type="ARBA" id="ARBA00022692"/>
    </source>
</evidence>
<dbReference type="InterPro" id="IPR011701">
    <property type="entry name" value="MFS"/>
</dbReference>
<dbReference type="PANTHER" id="PTHR42718">
    <property type="entry name" value="MAJOR FACILITATOR SUPERFAMILY MULTIDRUG TRANSPORTER MFSC"/>
    <property type="match status" value="1"/>
</dbReference>
<feature type="transmembrane region" description="Helical" evidence="6">
    <location>
        <begin position="353"/>
        <end position="371"/>
    </location>
</feature>
<keyword evidence="9" id="KW-1185">Reference proteome</keyword>
<dbReference type="EMBL" id="SGPL01000014">
    <property type="protein sequence ID" value="THH20802.1"/>
    <property type="molecule type" value="Genomic_DNA"/>
</dbReference>
<dbReference type="SUPFAM" id="SSF103473">
    <property type="entry name" value="MFS general substrate transporter"/>
    <property type="match status" value="1"/>
</dbReference>
<dbReference type="InterPro" id="IPR036259">
    <property type="entry name" value="MFS_trans_sf"/>
</dbReference>
<dbReference type="GO" id="GO:0016020">
    <property type="term" value="C:membrane"/>
    <property type="evidence" value="ECO:0007669"/>
    <property type="project" value="UniProtKB-SubCell"/>
</dbReference>